<feature type="transmembrane region" description="Helical" evidence="6">
    <location>
        <begin position="246"/>
        <end position="265"/>
    </location>
</feature>
<dbReference type="GO" id="GO:0016020">
    <property type="term" value="C:membrane"/>
    <property type="evidence" value="ECO:0007669"/>
    <property type="project" value="UniProtKB-SubCell"/>
</dbReference>
<feature type="transmembrane region" description="Helical" evidence="6">
    <location>
        <begin position="103"/>
        <end position="120"/>
    </location>
</feature>
<feature type="domain" description="EamA" evidence="7">
    <location>
        <begin position="12"/>
        <end position="144"/>
    </location>
</feature>
<feature type="domain" description="EamA" evidence="7">
    <location>
        <begin position="158"/>
        <end position="288"/>
    </location>
</feature>
<feature type="transmembrane region" description="Helical" evidence="6">
    <location>
        <begin position="80"/>
        <end position="97"/>
    </location>
</feature>
<keyword evidence="5 6" id="KW-0472">Membrane</keyword>
<feature type="transmembrane region" description="Helical" evidence="6">
    <location>
        <begin position="12"/>
        <end position="31"/>
    </location>
</feature>
<dbReference type="RefSeq" id="WP_109389235.1">
    <property type="nucleotide sequence ID" value="NZ_QETF01000013.1"/>
</dbReference>
<evidence type="ECO:0000256" key="3">
    <source>
        <dbReference type="ARBA" id="ARBA00022692"/>
    </source>
</evidence>
<dbReference type="PANTHER" id="PTHR22911:SF6">
    <property type="entry name" value="SOLUTE CARRIER FAMILY 35 MEMBER G1"/>
    <property type="match status" value="1"/>
</dbReference>
<feature type="transmembrane region" description="Helical" evidence="6">
    <location>
        <begin position="157"/>
        <end position="177"/>
    </location>
</feature>
<evidence type="ECO:0000256" key="2">
    <source>
        <dbReference type="ARBA" id="ARBA00009853"/>
    </source>
</evidence>
<sequence length="310" mass="32855">MFAATPATSPVRGIFLMISAVTVFTVMSAFIKAVPNVPAGEAMFFRSIMAMPIILIWLIWQGEWPGGIRTNSVRNHAVRGLVGSAAMGLGFAGLKYLPLPEVTAIRFATPVVMVILAALMLGERLRLIRISAVATGLVGVLIIIWPRLSFGLDNTEALGAIMVLGSACLAALAQVFVKGMSGSETTAAIVFWFSLTSTLASLLTVPFGWVWPNPGEAAFLVGAGLVGGMGQILLTSSYRLADAGVLAPFTYVSMLWSVVIGYIWFDEVPTLPMLFGAALVILAGVVIVLRERQLGSNATARRKVSAKGLQ</sequence>
<feature type="transmembrane region" description="Helical" evidence="6">
    <location>
        <begin position="189"/>
        <end position="211"/>
    </location>
</feature>
<protein>
    <submittedName>
        <fullName evidence="8">EamA family transporter</fullName>
    </submittedName>
</protein>
<dbReference type="InterPro" id="IPR000620">
    <property type="entry name" value="EamA_dom"/>
</dbReference>
<keyword evidence="4 6" id="KW-1133">Transmembrane helix</keyword>
<feature type="transmembrane region" description="Helical" evidence="6">
    <location>
        <begin position="43"/>
        <end position="60"/>
    </location>
</feature>
<dbReference type="EMBL" id="QETF01000013">
    <property type="protein sequence ID" value="PWG16465.1"/>
    <property type="molecule type" value="Genomic_DNA"/>
</dbReference>
<gene>
    <name evidence="8" type="ORF">DFK10_11805</name>
</gene>
<evidence type="ECO:0000313" key="9">
    <source>
        <dbReference type="Proteomes" id="UP000245293"/>
    </source>
</evidence>
<dbReference type="AlphaFoldDB" id="A0A2V1P1Y9"/>
<dbReference type="InterPro" id="IPR037185">
    <property type="entry name" value="EmrE-like"/>
</dbReference>
<dbReference type="PANTHER" id="PTHR22911">
    <property type="entry name" value="ACYL-MALONYL CONDENSING ENZYME-RELATED"/>
    <property type="match status" value="1"/>
</dbReference>
<evidence type="ECO:0000259" key="7">
    <source>
        <dbReference type="Pfam" id="PF00892"/>
    </source>
</evidence>
<comment type="subcellular location">
    <subcellularLocation>
        <location evidence="1">Membrane</location>
        <topology evidence="1">Multi-pass membrane protein</topology>
    </subcellularLocation>
</comment>
<dbReference type="OrthoDB" id="8478503at2"/>
<evidence type="ECO:0000313" key="8">
    <source>
        <dbReference type="EMBL" id="PWG16465.1"/>
    </source>
</evidence>
<evidence type="ECO:0000256" key="1">
    <source>
        <dbReference type="ARBA" id="ARBA00004141"/>
    </source>
</evidence>
<proteinExistence type="inferred from homology"/>
<organism evidence="8 9">
    <name type="scientific">Salibaculum griseiflavum</name>
    <dbReference type="NCBI Taxonomy" id="1914409"/>
    <lineage>
        <taxon>Bacteria</taxon>
        <taxon>Pseudomonadati</taxon>
        <taxon>Pseudomonadota</taxon>
        <taxon>Alphaproteobacteria</taxon>
        <taxon>Rhodobacterales</taxon>
        <taxon>Roseobacteraceae</taxon>
        <taxon>Salibaculum</taxon>
    </lineage>
</organism>
<keyword evidence="3 6" id="KW-0812">Transmembrane</keyword>
<dbReference type="Pfam" id="PF00892">
    <property type="entry name" value="EamA"/>
    <property type="match status" value="2"/>
</dbReference>
<feature type="transmembrane region" description="Helical" evidence="6">
    <location>
        <begin position="127"/>
        <end position="145"/>
    </location>
</feature>
<dbReference type="SUPFAM" id="SSF103481">
    <property type="entry name" value="Multidrug resistance efflux transporter EmrE"/>
    <property type="match status" value="2"/>
</dbReference>
<evidence type="ECO:0000256" key="6">
    <source>
        <dbReference type="SAM" id="Phobius"/>
    </source>
</evidence>
<comment type="similarity">
    <text evidence="2">Belongs to the drug/metabolite transporter (DMT) superfamily. 10 TMS drug/metabolite exporter (DME) (TC 2.A.7.3) family.</text>
</comment>
<reference evidence="9" key="1">
    <citation type="submission" date="2018-05" db="EMBL/GenBank/DDBJ databases">
        <authorList>
            <person name="Du Z."/>
            <person name="Wang X."/>
        </authorList>
    </citation>
    <scope>NUCLEOTIDE SEQUENCE [LARGE SCALE GENOMIC DNA]</scope>
    <source>
        <strain evidence="9">WDS4C29</strain>
    </source>
</reference>
<name>A0A2V1P1Y9_9RHOB</name>
<comment type="caution">
    <text evidence="8">The sequence shown here is derived from an EMBL/GenBank/DDBJ whole genome shotgun (WGS) entry which is preliminary data.</text>
</comment>
<evidence type="ECO:0000256" key="4">
    <source>
        <dbReference type="ARBA" id="ARBA00022989"/>
    </source>
</evidence>
<keyword evidence="9" id="KW-1185">Reference proteome</keyword>
<evidence type="ECO:0000256" key="5">
    <source>
        <dbReference type="ARBA" id="ARBA00023136"/>
    </source>
</evidence>
<accession>A0A2V1P1Y9</accession>
<feature type="transmembrane region" description="Helical" evidence="6">
    <location>
        <begin position="217"/>
        <end position="234"/>
    </location>
</feature>
<feature type="transmembrane region" description="Helical" evidence="6">
    <location>
        <begin position="271"/>
        <end position="289"/>
    </location>
</feature>
<dbReference type="Proteomes" id="UP000245293">
    <property type="component" value="Unassembled WGS sequence"/>
</dbReference>